<evidence type="ECO:0000313" key="12">
    <source>
        <dbReference type="Proteomes" id="UP001164746"/>
    </source>
</evidence>
<name>A0ABY7F7Q2_MYAAR</name>
<gene>
    <name evidence="11" type="ORF">MAR_032589</name>
</gene>
<keyword evidence="12" id="KW-1185">Reference proteome</keyword>
<evidence type="ECO:0000259" key="10">
    <source>
        <dbReference type="PROSITE" id="PS51465"/>
    </source>
</evidence>
<evidence type="ECO:0000256" key="3">
    <source>
        <dbReference type="ARBA" id="ARBA00022475"/>
    </source>
</evidence>
<feature type="transmembrane region" description="Helical" evidence="9">
    <location>
        <begin position="94"/>
        <end position="115"/>
    </location>
</feature>
<evidence type="ECO:0000256" key="8">
    <source>
        <dbReference type="SAM" id="MobiDB-lite"/>
    </source>
</evidence>
<feature type="transmembrane region" description="Helical" evidence="9">
    <location>
        <begin position="135"/>
        <end position="155"/>
    </location>
</feature>
<feature type="transmembrane region" description="Helical" evidence="9">
    <location>
        <begin position="273"/>
        <end position="296"/>
    </location>
</feature>
<reference evidence="11" key="1">
    <citation type="submission" date="2022-11" db="EMBL/GenBank/DDBJ databases">
        <title>Centuries of genome instability and evolution in soft-shell clam transmissible cancer (bioRxiv).</title>
        <authorList>
            <person name="Hart S.F.M."/>
            <person name="Yonemitsu M.A."/>
            <person name="Giersch R.M."/>
            <person name="Beal B.F."/>
            <person name="Arriagada G."/>
            <person name="Davis B.W."/>
            <person name="Ostrander E.A."/>
            <person name="Goff S.P."/>
            <person name="Metzger M.J."/>
        </authorList>
    </citation>
    <scope>NUCLEOTIDE SEQUENCE</scope>
    <source>
        <strain evidence="11">MELC-2E11</strain>
        <tissue evidence="11">Siphon/mantle</tissue>
    </source>
</reference>
<feature type="region of interest" description="Disordered" evidence="8">
    <location>
        <begin position="1"/>
        <end position="32"/>
    </location>
</feature>
<feature type="domain" description="Kazal-like" evidence="10">
    <location>
        <begin position="396"/>
        <end position="441"/>
    </location>
</feature>
<evidence type="ECO:0000256" key="1">
    <source>
        <dbReference type="ARBA" id="ARBA00004651"/>
    </source>
</evidence>
<evidence type="ECO:0000256" key="6">
    <source>
        <dbReference type="ARBA" id="ARBA00023136"/>
    </source>
</evidence>
<dbReference type="Proteomes" id="UP001164746">
    <property type="component" value="Chromosome 10"/>
</dbReference>
<protein>
    <submittedName>
        <fullName evidence="11">SO74D-like protein</fullName>
    </submittedName>
</protein>
<feature type="region of interest" description="Disordered" evidence="8">
    <location>
        <begin position="580"/>
        <end position="604"/>
    </location>
</feature>
<keyword evidence="5 9" id="KW-1133">Transmembrane helix</keyword>
<dbReference type="Pfam" id="PF03137">
    <property type="entry name" value="OATP"/>
    <property type="match status" value="2"/>
</dbReference>
<proteinExistence type="inferred from homology"/>
<organism evidence="11 12">
    <name type="scientific">Mya arenaria</name>
    <name type="common">Soft-shell clam</name>
    <dbReference type="NCBI Taxonomy" id="6604"/>
    <lineage>
        <taxon>Eukaryota</taxon>
        <taxon>Metazoa</taxon>
        <taxon>Spiralia</taxon>
        <taxon>Lophotrochozoa</taxon>
        <taxon>Mollusca</taxon>
        <taxon>Bivalvia</taxon>
        <taxon>Autobranchia</taxon>
        <taxon>Heteroconchia</taxon>
        <taxon>Euheterodonta</taxon>
        <taxon>Imparidentia</taxon>
        <taxon>Neoheterodontei</taxon>
        <taxon>Myida</taxon>
        <taxon>Myoidea</taxon>
        <taxon>Myidae</taxon>
        <taxon>Mya</taxon>
    </lineage>
</organism>
<feature type="transmembrane region" description="Helical" evidence="9">
    <location>
        <begin position="549"/>
        <end position="571"/>
    </location>
</feature>
<feature type="transmembrane region" description="Helical" evidence="9">
    <location>
        <begin position="459"/>
        <end position="485"/>
    </location>
</feature>
<dbReference type="EMBL" id="CP111021">
    <property type="protein sequence ID" value="WAR17995.1"/>
    <property type="molecule type" value="Genomic_DNA"/>
</dbReference>
<evidence type="ECO:0000256" key="7">
    <source>
        <dbReference type="ARBA" id="ARBA00023157"/>
    </source>
</evidence>
<feature type="transmembrane region" description="Helical" evidence="9">
    <location>
        <begin position="497"/>
        <end position="516"/>
    </location>
</feature>
<dbReference type="InterPro" id="IPR002350">
    <property type="entry name" value="Kazal_dom"/>
</dbReference>
<evidence type="ECO:0000256" key="2">
    <source>
        <dbReference type="ARBA" id="ARBA00009657"/>
    </source>
</evidence>
<dbReference type="PANTHER" id="PTHR11388:SF142">
    <property type="entry name" value="SOLUTE CARRIER ORGANIC ANION TRANSPORTER FAMILY MEMBER 5A1"/>
    <property type="match status" value="1"/>
</dbReference>
<keyword evidence="3" id="KW-1003">Cell membrane</keyword>
<dbReference type="InterPro" id="IPR036259">
    <property type="entry name" value="MFS_trans_sf"/>
</dbReference>
<evidence type="ECO:0000256" key="9">
    <source>
        <dbReference type="SAM" id="Phobius"/>
    </source>
</evidence>
<dbReference type="SUPFAM" id="SSF103473">
    <property type="entry name" value="MFS general substrate transporter"/>
    <property type="match status" value="1"/>
</dbReference>
<evidence type="ECO:0000256" key="5">
    <source>
        <dbReference type="ARBA" id="ARBA00022989"/>
    </source>
</evidence>
<dbReference type="PROSITE" id="PS51465">
    <property type="entry name" value="KAZAL_2"/>
    <property type="match status" value="1"/>
</dbReference>
<feature type="transmembrane region" description="Helical" evidence="9">
    <location>
        <begin position="167"/>
        <end position="185"/>
    </location>
</feature>
<evidence type="ECO:0000313" key="11">
    <source>
        <dbReference type="EMBL" id="WAR17995.1"/>
    </source>
</evidence>
<keyword evidence="7" id="KW-1015">Disulfide bond</keyword>
<keyword evidence="6 9" id="KW-0472">Membrane</keyword>
<accession>A0ABY7F7Q2</accession>
<evidence type="ECO:0000256" key="4">
    <source>
        <dbReference type="ARBA" id="ARBA00022692"/>
    </source>
</evidence>
<sequence>MENRNSSGGWLGSDDRGSNGHAMHMTSNGHQAGNYDDISNGIVNPNFISETETTLGKDTQINADKISVKSVKCSGKDDDSSKIDSDDDNDFKSLVPFCLVFGIGSLFSQSITVYLSSQITVLERAFSLSSTQSGILLSANDLGFVVTVLLVSHFLKNFHIPRVLSGCMLMFGVSGLLTSLPHFFADYSHAASGDKNINGSRVNKALCLANDSYNQECSLQTGARSAPTPGQKNDWFVIFIGLMMLLQGVAKAPRSSLTTLYIDNNSSKRRTGFYIAWWLGFLVFGGGACLVAGPVFCLPASLRRRPPAPPTEYANTAAMQRPVKQDLVKDLPKSVWRVLRTALYLCTVTSLLTYLFGAMAFGSFGPKYIEHQFHLPTWKANINGVAVVDDFSAGNSSMPTLCDCSGASYVPVCADGQTFFSPCHAGCIAKEPSQMYANCSGTVSGQADPGICATGCSMLIPYVAVSGIASLIGTSAIAPIFIIVLRSVEQNDRAMAVGLMSFLMSLVVFLPAPMVYGKIFDSFCSVWTSKCGAKGACSLYDTDRMRYQLVGTSVGLAGLSLVLTAIAVWLADRRTADDGRRASRTLEVKPPVPQPRPSLTSIMG</sequence>
<keyword evidence="4 9" id="KW-0812">Transmembrane</keyword>
<dbReference type="Gene3D" id="1.20.1250.20">
    <property type="entry name" value="MFS general substrate transporter like domains"/>
    <property type="match status" value="1"/>
</dbReference>
<comment type="similarity">
    <text evidence="2">Belongs to the organo anion transporter (TC 2.A.60) family.</text>
</comment>
<comment type="subcellular location">
    <subcellularLocation>
        <location evidence="1">Cell membrane</location>
        <topology evidence="1">Multi-pass membrane protein</topology>
    </subcellularLocation>
</comment>
<dbReference type="InterPro" id="IPR004156">
    <property type="entry name" value="OATP"/>
</dbReference>
<dbReference type="PANTHER" id="PTHR11388">
    <property type="entry name" value="ORGANIC ANION TRANSPORTER"/>
    <property type="match status" value="1"/>
</dbReference>